<dbReference type="STRING" id="247633.GP2143_01525"/>
<keyword evidence="6" id="KW-1185">Reference proteome</keyword>
<name>A0YFT2_9GAMM</name>
<dbReference type="Proteomes" id="UP000004931">
    <property type="component" value="Unassembled WGS sequence"/>
</dbReference>
<dbReference type="InterPro" id="IPR002347">
    <property type="entry name" value="SDR_fam"/>
</dbReference>
<keyword evidence="3" id="KW-0560">Oxidoreductase</keyword>
<reference evidence="5 6" key="1">
    <citation type="journal article" date="2010" name="J. Bacteriol.">
        <title>Genome sequence of the oligotrophic marine Gammaproteobacterium HTCC2143, isolated from the Oregon Coast.</title>
        <authorList>
            <person name="Oh H.M."/>
            <person name="Kang I."/>
            <person name="Ferriera S."/>
            <person name="Giovannoni S.J."/>
            <person name="Cho J.C."/>
        </authorList>
    </citation>
    <scope>NUCLEOTIDE SEQUENCE [LARGE SCALE GENOMIC DNA]</scope>
    <source>
        <strain evidence="5 6">HTCC2143</strain>
    </source>
</reference>
<dbReference type="Pfam" id="PF13561">
    <property type="entry name" value="adh_short_C2"/>
    <property type="match status" value="1"/>
</dbReference>
<evidence type="ECO:0000256" key="3">
    <source>
        <dbReference type="ARBA" id="ARBA00023002"/>
    </source>
</evidence>
<sequence>MDLGLKGLNAVVTGSTAGIGKAIAIALAKEGANVAICSRRQEKVDETLTELAQFPGKIVGGAVDVTDKVHFQQWLDGAAEALGGIDIFVANVSPMSGKWEDAVNTDILATVSSIDASLPWIKQSKAGSIVYISSMAGVIGTPQLPPYGAAKAAMTHYMKSLSKMLIKDGVRVNTVSPGDIIFEGGNWDNLRINNPDAFKGVLRRNPRGSLGRPEEIAQVVTFIASPMASLVNGGHLVVDGNSTGHVHF</sequence>
<dbReference type="PROSITE" id="PS00061">
    <property type="entry name" value="ADH_SHORT"/>
    <property type="match status" value="1"/>
</dbReference>
<evidence type="ECO:0000256" key="1">
    <source>
        <dbReference type="ARBA" id="ARBA00006484"/>
    </source>
</evidence>
<dbReference type="PANTHER" id="PTHR43943:SF17">
    <property type="entry name" value="3-PHENYLPROPIONATE-DIHYDRODIOL_CINNAMIC ACID-DIHYDRODIOL DEHYDROGENASE"/>
    <property type="match status" value="1"/>
</dbReference>
<protein>
    <submittedName>
        <fullName evidence="5">Putative 3-ketoacyl-CoA reductase</fullName>
    </submittedName>
</protein>
<dbReference type="InterPro" id="IPR020904">
    <property type="entry name" value="Sc_DH/Rdtase_CS"/>
</dbReference>
<evidence type="ECO:0000256" key="4">
    <source>
        <dbReference type="ARBA" id="ARBA00023027"/>
    </source>
</evidence>
<proteinExistence type="inferred from homology"/>
<keyword evidence="2" id="KW-0058">Aromatic hydrocarbons catabolism</keyword>
<evidence type="ECO:0000313" key="6">
    <source>
        <dbReference type="Proteomes" id="UP000004931"/>
    </source>
</evidence>
<keyword evidence="4" id="KW-0520">NAD</keyword>
<dbReference type="EMBL" id="AAVT01000009">
    <property type="protein sequence ID" value="EAW30182.1"/>
    <property type="molecule type" value="Genomic_DNA"/>
</dbReference>
<dbReference type="GO" id="GO:0016491">
    <property type="term" value="F:oxidoreductase activity"/>
    <property type="evidence" value="ECO:0007669"/>
    <property type="project" value="UniProtKB-KW"/>
</dbReference>
<dbReference type="Gene3D" id="3.40.50.720">
    <property type="entry name" value="NAD(P)-binding Rossmann-like Domain"/>
    <property type="match status" value="1"/>
</dbReference>
<dbReference type="CDD" id="cd05233">
    <property type="entry name" value="SDR_c"/>
    <property type="match status" value="1"/>
</dbReference>
<comment type="caution">
    <text evidence="5">The sequence shown here is derived from an EMBL/GenBank/DDBJ whole genome shotgun (WGS) entry which is preliminary data.</text>
</comment>
<accession>A0YFT2</accession>
<evidence type="ECO:0000256" key="2">
    <source>
        <dbReference type="ARBA" id="ARBA00022797"/>
    </source>
</evidence>
<dbReference type="InterPro" id="IPR036291">
    <property type="entry name" value="NAD(P)-bd_dom_sf"/>
</dbReference>
<gene>
    <name evidence="5" type="ORF">GP2143_01525</name>
</gene>
<dbReference type="PRINTS" id="PR00081">
    <property type="entry name" value="GDHRDH"/>
</dbReference>
<dbReference type="AlphaFoldDB" id="A0YFT2"/>
<dbReference type="OrthoDB" id="9804774at2"/>
<dbReference type="SUPFAM" id="SSF51735">
    <property type="entry name" value="NAD(P)-binding Rossmann-fold domains"/>
    <property type="match status" value="1"/>
</dbReference>
<evidence type="ECO:0000313" key="5">
    <source>
        <dbReference type="EMBL" id="EAW30182.1"/>
    </source>
</evidence>
<dbReference type="eggNOG" id="COG1028">
    <property type="taxonomic scope" value="Bacteria"/>
</dbReference>
<dbReference type="PANTHER" id="PTHR43943">
    <property type="entry name" value="DEHYDROGENASE/REDUCTASE (SDR FAMILY) MEMBER 4"/>
    <property type="match status" value="1"/>
</dbReference>
<organism evidence="5 6">
    <name type="scientific">marine gamma proteobacterium HTCC2143</name>
    <dbReference type="NCBI Taxonomy" id="247633"/>
    <lineage>
        <taxon>Bacteria</taxon>
        <taxon>Pseudomonadati</taxon>
        <taxon>Pseudomonadota</taxon>
        <taxon>Gammaproteobacteria</taxon>
        <taxon>Cellvibrionales</taxon>
        <taxon>Spongiibacteraceae</taxon>
        <taxon>BD1-7 clade</taxon>
    </lineage>
</organism>
<comment type="similarity">
    <text evidence="1">Belongs to the short-chain dehydrogenases/reductases (SDR) family.</text>
</comment>